<dbReference type="InterPro" id="IPR050767">
    <property type="entry name" value="Sel1_AlgK"/>
</dbReference>
<proteinExistence type="predicted"/>
<dbReference type="RefSeq" id="WP_092992446.1">
    <property type="nucleotide sequence ID" value="NZ_FMWD01000002.1"/>
</dbReference>
<dbReference type="Proteomes" id="UP000199648">
    <property type="component" value="Unassembled WGS sequence"/>
</dbReference>
<dbReference type="SUPFAM" id="SSF81901">
    <property type="entry name" value="HCP-like"/>
    <property type="match status" value="1"/>
</dbReference>
<dbReference type="PANTHER" id="PTHR11102:SF160">
    <property type="entry name" value="ERAD-ASSOCIATED E3 UBIQUITIN-PROTEIN LIGASE COMPONENT HRD3"/>
    <property type="match status" value="1"/>
</dbReference>
<dbReference type="OrthoDB" id="8561742at2"/>
<dbReference type="InterPro" id="IPR006597">
    <property type="entry name" value="Sel1-like"/>
</dbReference>
<keyword evidence="2" id="KW-1185">Reference proteome</keyword>
<dbReference type="InterPro" id="IPR011990">
    <property type="entry name" value="TPR-like_helical_dom_sf"/>
</dbReference>
<dbReference type="Pfam" id="PF08238">
    <property type="entry name" value="Sel1"/>
    <property type="match status" value="4"/>
</dbReference>
<reference evidence="1 2" key="1">
    <citation type="submission" date="2016-10" db="EMBL/GenBank/DDBJ databases">
        <authorList>
            <person name="de Groot N.N."/>
        </authorList>
    </citation>
    <scope>NUCLEOTIDE SEQUENCE [LARGE SCALE GENOMIC DNA]</scope>
    <source>
        <strain evidence="1 2">HLD2</strain>
    </source>
</reference>
<gene>
    <name evidence="1" type="ORF">SAMN03097708_00578</name>
</gene>
<dbReference type="PANTHER" id="PTHR11102">
    <property type="entry name" value="SEL-1-LIKE PROTEIN"/>
    <property type="match status" value="1"/>
</dbReference>
<organism evidence="1 2">
    <name type="scientific">Thiohalomonas denitrificans</name>
    <dbReference type="NCBI Taxonomy" id="415747"/>
    <lineage>
        <taxon>Bacteria</taxon>
        <taxon>Pseudomonadati</taxon>
        <taxon>Pseudomonadota</taxon>
        <taxon>Gammaproteobacteria</taxon>
        <taxon>Thiohalomonadales</taxon>
        <taxon>Thiohalomonadaceae</taxon>
        <taxon>Thiohalomonas</taxon>
    </lineage>
</organism>
<dbReference type="EMBL" id="FMWD01000002">
    <property type="protein sequence ID" value="SCZ51754.1"/>
    <property type="molecule type" value="Genomic_DNA"/>
</dbReference>
<evidence type="ECO:0000313" key="2">
    <source>
        <dbReference type="Proteomes" id="UP000199648"/>
    </source>
</evidence>
<dbReference type="Gene3D" id="1.25.40.10">
    <property type="entry name" value="Tetratricopeptide repeat domain"/>
    <property type="match status" value="2"/>
</dbReference>
<name>A0A1G5PQA5_9GAMM</name>
<sequence>MSTSQNLQTILEGFKKDQLPDIEARAEKGDAQAQFTLGVLYANGRGVKPNPGKAVEWLSSAAKQDIGEAMTLLGWMYANGHGVASSASKARKYFQEAARRGDSDAKCSLAELLIEGAHPGTPAVSEALGLYENAANQGHPKAQYMLGKLLSEGNLVAEDTEAAFQWLTLAVMNGSEPAQRELQMLTARLDQAEVEAYKKSMMERMKASH</sequence>
<evidence type="ECO:0000313" key="1">
    <source>
        <dbReference type="EMBL" id="SCZ51754.1"/>
    </source>
</evidence>
<dbReference type="SMART" id="SM00671">
    <property type="entry name" value="SEL1"/>
    <property type="match status" value="4"/>
</dbReference>
<accession>A0A1G5PQA5</accession>
<protein>
    <submittedName>
        <fullName evidence="1">Sel1 repeat-containing protein</fullName>
    </submittedName>
</protein>
<dbReference type="STRING" id="415747.SAMN03097708_00578"/>
<dbReference type="AlphaFoldDB" id="A0A1G5PQA5"/>